<dbReference type="Gene3D" id="3.30.70.1730">
    <property type="match status" value="1"/>
</dbReference>
<dbReference type="EMBL" id="LCMA01000013">
    <property type="protein sequence ID" value="KKU26062.1"/>
    <property type="molecule type" value="Genomic_DNA"/>
</dbReference>
<dbReference type="AlphaFoldDB" id="A0A0G1P0A1"/>
<evidence type="ECO:0000256" key="5">
    <source>
        <dbReference type="HAMAP-Rule" id="MF_00362"/>
    </source>
</evidence>
<dbReference type="GO" id="GO:0005840">
    <property type="term" value="C:ribosome"/>
    <property type="evidence" value="ECO:0007669"/>
    <property type="project" value="UniProtKB-KW"/>
</dbReference>
<comment type="caution">
    <text evidence="6">The sequence shown here is derived from an EMBL/GenBank/DDBJ whole genome shotgun (WGS) entry which is preliminary data.</text>
</comment>
<keyword evidence="5" id="KW-0699">rRNA-binding</keyword>
<dbReference type="GO" id="GO:1990904">
    <property type="term" value="C:ribonucleoprotein complex"/>
    <property type="evidence" value="ECO:0007669"/>
    <property type="project" value="UniProtKB-KW"/>
</dbReference>
<evidence type="ECO:0000256" key="1">
    <source>
        <dbReference type="ARBA" id="ARBA00008889"/>
    </source>
</evidence>
<evidence type="ECO:0000256" key="4">
    <source>
        <dbReference type="ARBA" id="ARBA00035202"/>
    </source>
</evidence>
<sequence>MPKTKQQKQVTVQSITKGLREAKSVVFANFQGLKVSEAEELRKNARKENIEVLAAKKTLLKRAFDEAGLSGVDPSAFQGGIATFFGNDEVAPAKIVNSFAKTHDVVTIFGGVLEGKFIDAAGVKNLAALPGKTELLGRLVGTLQAPISGFVNALAGNIRNIVNVLNNIKEAKA</sequence>
<dbReference type="PANTHER" id="PTHR11560">
    <property type="entry name" value="39S RIBOSOMAL PROTEIN L10, MITOCHONDRIAL"/>
    <property type="match status" value="1"/>
</dbReference>
<dbReference type="HAMAP" id="MF_00362">
    <property type="entry name" value="Ribosomal_uL10"/>
    <property type="match status" value="1"/>
</dbReference>
<evidence type="ECO:0000256" key="3">
    <source>
        <dbReference type="ARBA" id="ARBA00023274"/>
    </source>
</evidence>
<dbReference type="GO" id="GO:0070180">
    <property type="term" value="F:large ribosomal subunit rRNA binding"/>
    <property type="evidence" value="ECO:0007669"/>
    <property type="project" value="UniProtKB-UniRule"/>
</dbReference>
<protein>
    <recommendedName>
        <fullName evidence="4 5">Large ribosomal subunit protein uL10</fullName>
    </recommendedName>
</protein>
<dbReference type="Pfam" id="PF00466">
    <property type="entry name" value="Ribosomal_L10"/>
    <property type="match status" value="1"/>
</dbReference>
<name>A0A0G1P0A1_9BACT</name>
<dbReference type="NCBIfam" id="NF000955">
    <property type="entry name" value="PRK00099.1-1"/>
    <property type="match status" value="1"/>
</dbReference>
<dbReference type="Gene3D" id="6.10.250.290">
    <property type="match status" value="1"/>
</dbReference>
<dbReference type="InterPro" id="IPR047865">
    <property type="entry name" value="Ribosomal_uL10_bac_type"/>
</dbReference>
<comment type="subunit">
    <text evidence="5">Part of the ribosomal stalk of the 50S ribosomal subunit. The N-terminus interacts with L11 and the large rRNA to form the base of the stalk. The C-terminus forms an elongated spine to which L12 dimers bind in a sequential fashion forming a multimeric L10(L12)X complex.</text>
</comment>
<dbReference type="GO" id="GO:0006412">
    <property type="term" value="P:translation"/>
    <property type="evidence" value="ECO:0007669"/>
    <property type="project" value="UniProtKB-UniRule"/>
</dbReference>
<dbReference type="InterPro" id="IPR043141">
    <property type="entry name" value="Ribosomal_uL10-like_sf"/>
</dbReference>
<accession>A0A0G1P0A1</accession>
<comment type="similarity">
    <text evidence="1 5">Belongs to the universal ribosomal protein uL10 family.</text>
</comment>
<gene>
    <name evidence="5" type="primary">rplJ</name>
    <name evidence="6" type="ORF">UX39_C0013G0009</name>
</gene>
<evidence type="ECO:0000256" key="2">
    <source>
        <dbReference type="ARBA" id="ARBA00022980"/>
    </source>
</evidence>
<evidence type="ECO:0000313" key="7">
    <source>
        <dbReference type="Proteomes" id="UP000034175"/>
    </source>
</evidence>
<dbReference type="InterPro" id="IPR001790">
    <property type="entry name" value="Ribosomal_uL10"/>
</dbReference>
<dbReference type="Proteomes" id="UP000034175">
    <property type="component" value="Unassembled WGS sequence"/>
</dbReference>
<dbReference type="SUPFAM" id="SSF160369">
    <property type="entry name" value="Ribosomal protein L10-like"/>
    <property type="match status" value="1"/>
</dbReference>
<organism evidence="6 7">
    <name type="scientific">Candidatus Magasanikbacteria bacterium GW2011_GWA2_46_17</name>
    <dbReference type="NCBI Taxonomy" id="1619042"/>
    <lineage>
        <taxon>Bacteria</taxon>
        <taxon>Candidatus Magasanikiibacteriota</taxon>
    </lineage>
</organism>
<reference evidence="6 7" key="1">
    <citation type="journal article" date="2015" name="Nature">
        <title>rRNA introns, odd ribosomes, and small enigmatic genomes across a large radiation of phyla.</title>
        <authorList>
            <person name="Brown C.T."/>
            <person name="Hug L.A."/>
            <person name="Thomas B.C."/>
            <person name="Sharon I."/>
            <person name="Castelle C.J."/>
            <person name="Singh A."/>
            <person name="Wilkins M.J."/>
            <person name="Williams K.H."/>
            <person name="Banfield J.F."/>
        </authorList>
    </citation>
    <scope>NUCLEOTIDE SEQUENCE [LARGE SCALE GENOMIC DNA]</scope>
</reference>
<comment type="function">
    <text evidence="5">Forms part of the ribosomal stalk, playing a central role in the interaction of the ribosome with GTP-bound translation factors.</text>
</comment>
<keyword evidence="3 5" id="KW-0687">Ribonucleoprotein</keyword>
<proteinExistence type="inferred from homology"/>
<keyword evidence="5" id="KW-0694">RNA-binding</keyword>
<evidence type="ECO:0000313" key="6">
    <source>
        <dbReference type="EMBL" id="KKU26062.1"/>
    </source>
</evidence>
<dbReference type="CDD" id="cd05797">
    <property type="entry name" value="Ribosomal_L10"/>
    <property type="match status" value="1"/>
</dbReference>
<dbReference type="InterPro" id="IPR022973">
    <property type="entry name" value="Ribosomal_uL10_bac"/>
</dbReference>
<keyword evidence="2 5" id="KW-0689">Ribosomal protein</keyword>